<feature type="region of interest" description="Disordered" evidence="5">
    <location>
        <begin position="358"/>
        <end position="380"/>
    </location>
</feature>
<dbReference type="FunCoup" id="A0A2P6NE12">
    <property type="interactions" value="53"/>
</dbReference>
<dbReference type="InParanoid" id="A0A2P6NE12"/>
<keyword evidence="8" id="KW-1185">Reference proteome</keyword>
<evidence type="ECO:0000259" key="6">
    <source>
        <dbReference type="SMART" id="SM00976"/>
    </source>
</evidence>
<dbReference type="Pfam" id="PF02765">
    <property type="entry name" value="POT1"/>
    <property type="match status" value="1"/>
</dbReference>
<reference evidence="7 8" key="1">
    <citation type="journal article" date="2018" name="Genome Biol. Evol.">
        <title>Multiple Roots of Fruiting Body Formation in Amoebozoa.</title>
        <authorList>
            <person name="Hillmann F."/>
            <person name="Forbes G."/>
            <person name="Novohradska S."/>
            <person name="Ferling I."/>
            <person name="Riege K."/>
            <person name="Groth M."/>
            <person name="Westermann M."/>
            <person name="Marz M."/>
            <person name="Spaller T."/>
            <person name="Winckler T."/>
            <person name="Schaap P."/>
            <person name="Glockner G."/>
        </authorList>
    </citation>
    <scope>NUCLEOTIDE SEQUENCE [LARGE SCALE GENOMIC DNA]</scope>
    <source>
        <strain evidence="7 8">Jena</strain>
    </source>
</reference>
<dbReference type="InterPro" id="IPR012340">
    <property type="entry name" value="NA-bd_OB-fold"/>
</dbReference>
<dbReference type="OrthoDB" id="2186770at2759"/>
<dbReference type="Proteomes" id="UP000241769">
    <property type="component" value="Unassembled WGS sequence"/>
</dbReference>
<dbReference type="Gene3D" id="2.40.50.140">
    <property type="entry name" value="Nucleic acid-binding proteins"/>
    <property type="match status" value="2"/>
</dbReference>
<keyword evidence="4" id="KW-0238">DNA-binding</keyword>
<gene>
    <name evidence="7" type="ORF">PROFUN_10405</name>
</gene>
<protein>
    <recommendedName>
        <fullName evidence="6">Telomeric single stranded DNA binding POT1/Cdc13 domain-containing protein</fullName>
    </recommendedName>
</protein>
<evidence type="ECO:0000313" key="8">
    <source>
        <dbReference type="Proteomes" id="UP000241769"/>
    </source>
</evidence>
<dbReference type="CDD" id="cd04497">
    <property type="entry name" value="hPOT1_OB1_like"/>
    <property type="match status" value="1"/>
</dbReference>
<dbReference type="InterPro" id="IPR028389">
    <property type="entry name" value="POT1"/>
</dbReference>
<accession>A0A2P6NE12</accession>
<dbReference type="InterPro" id="IPR011564">
    <property type="entry name" value="Telomer_end-bd_POT1/Cdc13"/>
</dbReference>
<name>A0A2P6NE12_9EUKA</name>
<proteinExistence type="predicted"/>
<dbReference type="STRING" id="1890364.A0A2P6NE12"/>
<feature type="region of interest" description="Disordered" evidence="5">
    <location>
        <begin position="1"/>
        <end position="27"/>
    </location>
</feature>
<dbReference type="PANTHER" id="PTHR14513:SF0">
    <property type="entry name" value="PROTECTION OF TELOMERES PROTEIN 1"/>
    <property type="match status" value="1"/>
</dbReference>
<evidence type="ECO:0000256" key="5">
    <source>
        <dbReference type="SAM" id="MobiDB-lite"/>
    </source>
</evidence>
<sequence length="551" mass="62135">MSDPPQPAKRHLGDVAQDNEHVKKQRSEYHAPIQLARESSDYQYTALRDLQIGTSAHVYGVVSAIQAPKKSIRGQDYVMTLTLCDPSYPGGMLINIFEPDESKFPAITSPGDIFRAHRMVVNNYNGKLQGLCSRKFRYAALVIGRYDGIPSITSERCTFVEEDLERIQSLKLWWEGLGKKSSYLQTVKANESDTFVNRNPVERTVNQAPARLTLGEVVEPDVDCEIICQVVHISEVIGNAPTQRIKLSVWDGTGTKPTSGQLTTPIPLHYSPASPFGFLAVVILWNEALFPVFLDGSVTAGRWVHLKGVQTKMYLGCLELKMSSQSELLPLEPTDERVEKLIDEYKTRCEILLEEAEPAEPVQSAKSPQSTKSVQPPQPAQIVEPEEVFVTTTTHDDMPITSIREILSHQRVGKYRCKAKVLSYLPRDLKKFTKPFCTKCQKSSGQLFTEEGDVNCEHCGDIISEAVWVFQLKLRDETGDMMVIGYKHNATSLFHGLPPSNLRKSNVTLDLLKKKMDQLMRENVLVDCCISSYLTEKYLKWRYQIFDTTIL</sequence>
<evidence type="ECO:0000256" key="4">
    <source>
        <dbReference type="ARBA" id="ARBA00023125"/>
    </source>
</evidence>
<feature type="compositionally biased region" description="Polar residues" evidence="5">
    <location>
        <begin position="364"/>
        <end position="375"/>
    </location>
</feature>
<dbReference type="GO" id="GO:0032210">
    <property type="term" value="P:regulation of telomere maintenance via telomerase"/>
    <property type="evidence" value="ECO:0007669"/>
    <property type="project" value="TreeGrafter"/>
</dbReference>
<dbReference type="EMBL" id="MDYQ01000108">
    <property type="protein sequence ID" value="PRP82196.1"/>
    <property type="molecule type" value="Genomic_DNA"/>
</dbReference>
<keyword evidence="2" id="KW-0158">Chromosome</keyword>
<evidence type="ECO:0000256" key="2">
    <source>
        <dbReference type="ARBA" id="ARBA00022454"/>
    </source>
</evidence>
<dbReference type="AlphaFoldDB" id="A0A2P6NE12"/>
<dbReference type="GO" id="GO:0010521">
    <property type="term" value="F:telomerase inhibitor activity"/>
    <property type="evidence" value="ECO:0007669"/>
    <property type="project" value="TreeGrafter"/>
</dbReference>
<dbReference type="GO" id="GO:0000783">
    <property type="term" value="C:nuclear telomere cap complex"/>
    <property type="evidence" value="ECO:0007669"/>
    <property type="project" value="TreeGrafter"/>
</dbReference>
<dbReference type="SUPFAM" id="SSF50249">
    <property type="entry name" value="Nucleic acid-binding proteins"/>
    <property type="match status" value="1"/>
</dbReference>
<evidence type="ECO:0000256" key="1">
    <source>
        <dbReference type="ARBA" id="ARBA00004574"/>
    </source>
</evidence>
<organism evidence="7 8">
    <name type="scientific">Planoprotostelium fungivorum</name>
    <dbReference type="NCBI Taxonomy" id="1890364"/>
    <lineage>
        <taxon>Eukaryota</taxon>
        <taxon>Amoebozoa</taxon>
        <taxon>Evosea</taxon>
        <taxon>Variosea</taxon>
        <taxon>Cavosteliida</taxon>
        <taxon>Cavosteliaceae</taxon>
        <taxon>Planoprotostelium</taxon>
    </lineage>
</organism>
<feature type="compositionally biased region" description="Basic and acidic residues" evidence="5">
    <location>
        <begin position="18"/>
        <end position="27"/>
    </location>
</feature>
<dbReference type="GO" id="GO:0098505">
    <property type="term" value="F:G-rich strand telomeric DNA binding"/>
    <property type="evidence" value="ECO:0007669"/>
    <property type="project" value="TreeGrafter"/>
</dbReference>
<feature type="domain" description="Telomeric single stranded DNA binding POT1/Cdc13" evidence="6">
    <location>
        <begin position="44"/>
        <end position="175"/>
    </location>
</feature>
<keyword evidence="3" id="KW-0779">Telomere</keyword>
<dbReference type="SMART" id="SM00976">
    <property type="entry name" value="Telo_bind"/>
    <property type="match status" value="1"/>
</dbReference>
<dbReference type="PANTHER" id="PTHR14513">
    <property type="entry name" value="PROTECTION OF TELOMERES 1"/>
    <property type="match status" value="1"/>
</dbReference>
<comment type="subcellular location">
    <subcellularLocation>
        <location evidence="1">Chromosome</location>
        <location evidence="1">Telomere</location>
    </subcellularLocation>
</comment>
<evidence type="ECO:0000313" key="7">
    <source>
        <dbReference type="EMBL" id="PRP82196.1"/>
    </source>
</evidence>
<dbReference type="GO" id="GO:0016233">
    <property type="term" value="P:telomere capping"/>
    <property type="evidence" value="ECO:0007669"/>
    <property type="project" value="TreeGrafter"/>
</dbReference>
<comment type="caution">
    <text evidence="7">The sequence shown here is derived from an EMBL/GenBank/DDBJ whole genome shotgun (WGS) entry which is preliminary data.</text>
</comment>
<evidence type="ECO:0000256" key="3">
    <source>
        <dbReference type="ARBA" id="ARBA00022895"/>
    </source>
</evidence>